<organism evidence="1 2">
    <name type="scientific">Actinoplanes xinjiangensis</name>
    <dbReference type="NCBI Taxonomy" id="512350"/>
    <lineage>
        <taxon>Bacteria</taxon>
        <taxon>Bacillati</taxon>
        <taxon>Actinomycetota</taxon>
        <taxon>Actinomycetes</taxon>
        <taxon>Micromonosporales</taxon>
        <taxon>Micromonosporaceae</taxon>
        <taxon>Actinoplanes</taxon>
    </lineage>
</organism>
<accession>A0A316EVK0</accession>
<sequence>MALELYCHYWTAASDRDLPGWAAVHPGTYRHADSRSVHELVGVAVPTEHVWSTGWTLDAAGLLLYVDQAPGSNDLEAAVSKVHRDPASQTGIPALGSAVRVKGRLSIAEDYVTSGSVPETTLLQRAIRPWSVRRMTLLERDGRHSDVPATGRWGANGIGYLLDLAETPLG</sequence>
<dbReference type="AlphaFoldDB" id="A0A316EVK0"/>
<gene>
    <name evidence="1" type="ORF">BC793_1568</name>
</gene>
<keyword evidence="2" id="KW-1185">Reference proteome</keyword>
<evidence type="ECO:0000313" key="1">
    <source>
        <dbReference type="EMBL" id="PWK27226.1"/>
    </source>
</evidence>
<dbReference type="Proteomes" id="UP000245697">
    <property type="component" value="Unassembled WGS sequence"/>
</dbReference>
<comment type="caution">
    <text evidence="1">The sequence shown here is derived from an EMBL/GenBank/DDBJ whole genome shotgun (WGS) entry which is preliminary data.</text>
</comment>
<name>A0A316EVK0_9ACTN</name>
<reference evidence="1 2" key="1">
    <citation type="submission" date="2018-05" db="EMBL/GenBank/DDBJ databases">
        <title>Genomic Encyclopedia of Archaeal and Bacterial Type Strains, Phase II (KMG-II): from individual species to whole genera.</title>
        <authorList>
            <person name="Goeker M."/>
        </authorList>
    </citation>
    <scope>NUCLEOTIDE SEQUENCE [LARGE SCALE GENOMIC DNA]</scope>
    <source>
        <strain evidence="1 2">DSM 45184</strain>
    </source>
</reference>
<evidence type="ECO:0000313" key="2">
    <source>
        <dbReference type="Proteomes" id="UP000245697"/>
    </source>
</evidence>
<protein>
    <submittedName>
        <fullName evidence="1">Uncharacterized protein</fullName>
    </submittedName>
</protein>
<dbReference type="EMBL" id="QGGR01000056">
    <property type="protein sequence ID" value="PWK27226.1"/>
    <property type="molecule type" value="Genomic_DNA"/>
</dbReference>
<proteinExistence type="predicted"/>